<dbReference type="EMBL" id="FOFU01000002">
    <property type="protein sequence ID" value="SEQ13573.1"/>
    <property type="molecule type" value="Genomic_DNA"/>
</dbReference>
<protein>
    <recommendedName>
        <fullName evidence="3">GGDEF domain-containing protein</fullName>
    </recommendedName>
</protein>
<dbReference type="AlphaFoldDB" id="A0A1H9DLE0"/>
<reference evidence="1 2" key="1">
    <citation type="submission" date="2016-10" db="EMBL/GenBank/DDBJ databases">
        <authorList>
            <person name="de Groot N.N."/>
        </authorList>
    </citation>
    <scope>NUCLEOTIDE SEQUENCE [LARGE SCALE GENOMIC DNA]</scope>
    <source>
        <strain evidence="1 2">B25</strain>
    </source>
</reference>
<dbReference type="InterPro" id="IPR043128">
    <property type="entry name" value="Rev_trsase/Diguanyl_cyclase"/>
</dbReference>
<evidence type="ECO:0000313" key="2">
    <source>
        <dbReference type="Proteomes" id="UP000182360"/>
    </source>
</evidence>
<gene>
    <name evidence="1" type="ORF">SAMN04487977_102598</name>
</gene>
<dbReference type="Gene3D" id="3.30.70.270">
    <property type="match status" value="1"/>
</dbReference>
<evidence type="ECO:0008006" key="3">
    <source>
        <dbReference type="Google" id="ProtNLM"/>
    </source>
</evidence>
<sequence length="81" mass="9371">MRDYVEGILLAERNAEIMKQHATHMTELANQNSLTGIRNKTAYDRTIRKMEYELDMGNLINFGIAMIDLNNLKVINDTLWA</sequence>
<dbReference type="Proteomes" id="UP000182360">
    <property type="component" value="Unassembled WGS sequence"/>
</dbReference>
<keyword evidence="2" id="KW-1185">Reference proteome</keyword>
<dbReference type="STRING" id="163.SAMN04487775_101241"/>
<evidence type="ECO:0000313" key="1">
    <source>
        <dbReference type="EMBL" id="SEQ13573.1"/>
    </source>
</evidence>
<organism evidence="1 2">
    <name type="scientific">Treponema bryantii</name>
    <dbReference type="NCBI Taxonomy" id="163"/>
    <lineage>
        <taxon>Bacteria</taxon>
        <taxon>Pseudomonadati</taxon>
        <taxon>Spirochaetota</taxon>
        <taxon>Spirochaetia</taxon>
        <taxon>Spirochaetales</taxon>
        <taxon>Treponemataceae</taxon>
        <taxon>Treponema</taxon>
    </lineage>
</organism>
<proteinExistence type="predicted"/>
<accession>A0A1H9DLE0</accession>
<name>A0A1H9DLE0_9SPIR</name>